<dbReference type="EMBL" id="CAJJDN010000131">
    <property type="protein sequence ID" value="CAD8121276.1"/>
    <property type="molecule type" value="Genomic_DNA"/>
</dbReference>
<keyword evidence="2" id="KW-0732">Signal</keyword>
<sequence length="1335" mass="156309">MTKVYLLLFSIFILTHSCSYLYNNTIFLTGTLQEVINVPLSTIFHVNNFERITLKQTNKFLTIKSPISKFQETVIGGFKNAKTLSQKLQKTIKSRDPINHLTILVELNGEYYEESNIGTYLTIPQITSLSNFSSKQKSICYDIIFIDKLSIVECDDESKNSYFIIKHQMNTQYLDIDKPISDFRKLDQLDNYMFRGTGNMISMYIEEDMELNFVNSLDETKLKALLKKDSFKLSIADFQIHTNGQLSIMNNFGEIIIVEYTNNQWQLIKVIETDLNPISAYDYDIYTNSYVIISLNIILYYNGESLQQILEIQNQNTSDKVYITKKNILRLKNNNIILYNKKLENLYNLKLDEEQNYINTNPHAEGFLIIGDTKIAAYTINNQYSLQLSLESTIDQDYLKASLLQEGYPKNCEITIFYKTQDFGYQKIFQSQYSQGLISGGINSDSDIIKIIPIFQGSNLKYQFKTNSLIKIQVENYQSIQFADLSDTKNLSYQKILTGKGQFSFYLIQQYNNLQVKAYACEGILQISCQMLFDKDTFIKLENSTQQLWWSNEGSLFFTIFEEMNIIIHYWSNETKTFQVLTNINLESNIKQIVTDGYHLFVLTQEKINVYQITIQDKAKLIMTFDVNANKIYASENVRNLLFIEQGVSLDLYNIEYNLQTLIWYNAIQIDNLESNLAIFANHFVRFTKTINQDEYLVTVFNYANKRNIYVEKQLQFSYYSDILLSTLDYSFDNNLFYVHGYNKQMSKQVILVYKCVSSSLDALFHLIDTTPTSQFTVANNYILITDVTKDNTILENYYINGELQVTTKRNQNYEQISYTLQINLDFEVTNDLSNKLVESIPINVVNRGQNIIKINDKINLKYFEDNNQTHCVNLGQDWYSGQVFDITIEDSSQKVKFKPSLTIQEEKVEFSPQIQQLNNDTLVQLMPNKLTLIKKEDFSLNEFTLEDSYKFTTILLIVGENIYVQAETQFSQWLRIIECKEYKNCKLLDTKLEFEQSIKTLYLHQNNFFCYLGNYIKVYDTQGQPTNLEQFQLFQMFQQYYLIKQMEFIYLKDDVYSFISVDTQGNLEFQMREISRTSLNNQFVRFQIDQIIAEQKINLQEIQISAGFVLSKNEITIIFTNSASYSFYYEIDCTRNKLCEIAKFQFNGLYQQYKDWELKSFYASSNQNENILQLLYFAKTHYELLIYDMETSSNNQRPKNVIARLASTEFEQQYKVQSFVYTYNGQLKLLTSIQDKNILQLYSLLRSHQLCIDESSVNEVMKFTLSNTDKQINIEEQVTIDLFKPIPPDEKNSFPIWAIILIILGVLLIGAGLYKYCSQRKNRKQNDNNLLLAQ</sequence>
<accession>A0A8S1QZT2</accession>
<keyword evidence="4" id="KW-1185">Reference proteome</keyword>
<protein>
    <recommendedName>
        <fullName evidence="5">Transmembrane protein</fullName>
    </recommendedName>
</protein>
<organism evidence="3 4">
    <name type="scientific">Paramecium sonneborni</name>
    <dbReference type="NCBI Taxonomy" id="65129"/>
    <lineage>
        <taxon>Eukaryota</taxon>
        <taxon>Sar</taxon>
        <taxon>Alveolata</taxon>
        <taxon>Ciliophora</taxon>
        <taxon>Intramacronucleata</taxon>
        <taxon>Oligohymenophorea</taxon>
        <taxon>Peniculida</taxon>
        <taxon>Parameciidae</taxon>
        <taxon>Paramecium</taxon>
    </lineage>
</organism>
<evidence type="ECO:0000256" key="2">
    <source>
        <dbReference type="SAM" id="SignalP"/>
    </source>
</evidence>
<name>A0A8S1QZT2_9CILI</name>
<keyword evidence="1" id="KW-0472">Membrane</keyword>
<reference evidence="3" key="1">
    <citation type="submission" date="2021-01" db="EMBL/GenBank/DDBJ databases">
        <authorList>
            <consortium name="Genoscope - CEA"/>
            <person name="William W."/>
        </authorList>
    </citation>
    <scope>NUCLEOTIDE SEQUENCE</scope>
</reference>
<evidence type="ECO:0008006" key="5">
    <source>
        <dbReference type="Google" id="ProtNLM"/>
    </source>
</evidence>
<gene>
    <name evidence="3" type="ORF">PSON_ATCC_30995.1.T1310074</name>
</gene>
<feature type="signal peptide" evidence="2">
    <location>
        <begin position="1"/>
        <end position="17"/>
    </location>
</feature>
<keyword evidence="1" id="KW-0812">Transmembrane</keyword>
<evidence type="ECO:0000313" key="4">
    <source>
        <dbReference type="Proteomes" id="UP000692954"/>
    </source>
</evidence>
<comment type="caution">
    <text evidence="3">The sequence shown here is derived from an EMBL/GenBank/DDBJ whole genome shotgun (WGS) entry which is preliminary data.</text>
</comment>
<dbReference type="Proteomes" id="UP000692954">
    <property type="component" value="Unassembled WGS sequence"/>
</dbReference>
<feature type="transmembrane region" description="Helical" evidence="1">
    <location>
        <begin position="1295"/>
        <end position="1315"/>
    </location>
</feature>
<proteinExistence type="predicted"/>
<evidence type="ECO:0000256" key="1">
    <source>
        <dbReference type="SAM" id="Phobius"/>
    </source>
</evidence>
<keyword evidence="1" id="KW-1133">Transmembrane helix</keyword>
<evidence type="ECO:0000313" key="3">
    <source>
        <dbReference type="EMBL" id="CAD8121276.1"/>
    </source>
</evidence>
<feature type="chain" id="PRO_5035877729" description="Transmembrane protein" evidence="2">
    <location>
        <begin position="18"/>
        <end position="1335"/>
    </location>
</feature>
<dbReference type="OrthoDB" id="296458at2759"/>